<gene>
    <name evidence="1" type="ORF">LP422_18260</name>
</gene>
<proteinExistence type="predicted"/>
<evidence type="ECO:0000313" key="1">
    <source>
        <dbReference type="EMBL" id="UUZ44363.1"/>
    </source>
</evidence>
<evidence type="ECO:0000313" key="2">
    <source>
        <dbReference type="Proteomes" id="UP001059663"/>
    </source>
</evidence>
<organism evidence="1 2">
    <name type="scientific">Janibacter limosus</name>
    <dbReference type="NCBI Taxonomy" id="53458"/>
    <lineage>
        <taxon>Bacteria</taxon>
        <taxon>Bacillati</taxon>
        <taxon>Actinomycetota</taxon>
        <taxon>Actinomycetes</taxon>
        <taxon>Micrococcales</taxon>
        <taxon>Intrasporangiaceae</taxon>
        <taxon>Janibacter</taxon>
    </lineage>
</organism>
<protein>
    <submittedName>
        <fullName evidence="1">Uncharacterized protein</fullName>
    </submittedName>
</protein>
<sequence>MDLQQGAETAHRHRALLAEGEQPQDLVAGEGQRVRTQGRLDALVEKLLRAHDGCHERHAVGSVGPAVRDPLGMSCGNGVAVGHEEIVGRPRNGVGPL</sequence>
<name>A0AC61U321_9MICO</name>
<dbReference type="Proteomes" id="UP001059663">
    <property type="component" value="Chromosome"/>
</dbReference>
<dbReference type="EMBL" id="CP087977">
    <property type="protein sequence ID" value="UUZ44363.1"/>
    <property type="molecule type" value="Genomic_DNA"/>
</dbReference>
<reference evidence="1" key="1">
    <citation type="submission" date="2021-11" db="EMBL/GenBank/DDBJ databases">
        <title>Study of the species diversity of bacterial strains isolated from a unique natural object - Shulgan-Tash cave (Bashkiria).</title>
        <authorList>
            <person name="Sazanova A.L."/>
            <person name="Chirak E.R."/>
            <person name="Safronova V.I."/>
        </authorList>
    </citation>
    <scope>NUCLEOTIDE SEQUENCE</scope>
    <source>
        <strain evidence="1">P1</strain>
    </source>
</reference>
<accession>A0AC61U321</accession>